<evidence type="ECO:0000313" key="2">
    <source>
        <dbReference type="Proteomes" id="UP000286246"/>
    </source>
</evidence>
<proteinExistence type="predicted"/>
<gene>
    <name evidence="1" type="ORF">DFQ12_0765</name>
</gene>
<dbReference type="EMBL" id="RAPY01000001">
    <property type="protein sequence ID" value="RKE55923.1"/>
    <property type="molecule type" value="Genomic_DNA"/>
</dbReference>
<sequence>MEFTELFKLIYENGIDTLEKTRSEGVDFCKIDVYDKSNLIIAYAGSGCDKRYQPEDLIDF</sequence>
<reference evidence="1 2" key="1">
    <citation type="submission" date="2018-09" db="EMBL/GenBank/DDBJ databases">
        <title>Genomic Encyclopedia of Type Strains, Phase III (KMG-III): the genomes of soil and plant-associated and newly described type strains.</title>
        <authorList>
            <person name="Whitman W."/>
        </authorList>
    </citation>
    <scope>NUCLEOTIDE SEQUENCE [LARGE SCALE GENOMIC DNA]</scope>
    <source>
        <strain evidence="1 2">CECT 7938</strain>
    </source>
</reference>
<dbReference type="OrthoDB" id="407974at2"/>
<dbReference type="AlphaFoldDB" id="A0A420BGT6"/>
<protein>
    <submittedName>
        <fullName evidence="1">Uncharacterized protein</fullName>
    </submittedName>
</protein>
<comment type="caution">
    <text evidence="1">The sequence shown here is derived from an EMBL/GenBank/DDBJ whole genome shotgun (WGS) entry which is preliminary data.</text>
</comment>
<dbReference type="RefSeq" id="WP_147420318.1">
    <property type="nucleotide sequence ID" value="NZ_RAPY01000001.1"/>
</dbReference>
<dbReference type="Proteomes" id="UP000286246">
    <property type="component" value="Unassembled WGS sequence"/>
</dbReference>
<keyword evidence="2" id="KW-1185">Reference proteome</keyword>
<organism evidence="1 2">
    <name type="scientific">Sphingobacterium detergens</name>
    <dbReference type="NCBI Taxonomy" id="1145106"/>
    <lineage>
        <taxon>Bacteria</taxon>
        <taxon>Pseudomonadati</taxon>
        <taxon>Bacteroidota</taxon>
        <taxon>Sphingobacteriia</taxon>
        <taxon>Sphingobacteriales</taxon>
        <taxon>Sphingobacteriaceae</taxon>
        <taxon>Sphingobacterium</taxon>
    </lineage>
</organism>
<accession>A0A420BGT6</accession>
<evidence type="ECO:0000313" key="1">
    <source>
        <dbReference type="EMBL" id="RKE55923.1"/>
    </source>
</evidence>
<name>A0A420BGT6_SPHD1</name>